<keyword evidence="2" id="KW-1185">Reference proteome</keyword>
<dbReference type="EMBL" id="QPJD01000009">
    <property type="protein sequence ID" value="RCW46496.1"/>
    <property type="molecule type" value="Genomic_DNA"/>
</dbReference>
<dbReference type="RefSeq" id="WP_114381136.1">
    <property type="nucleotide sequence ID" value="NZ_QPJD01000009.1"/>
</dbReference>
<protein>
    <submittedName>
        <fullName evidence="1">Uncharacterized protein</fullName>
    </submittedName>
</protein>
<evidence type="ECO:0000313" key="1">
    <source>
        <dbReference type="EMBL" id="RCW46496.1"/>
    </source>
</evidence>
<reference evidence="1 2" key="1">
    <citation type="submission" date="2018-07" db="EMBL/GenBank/DDBJ databases">
        <title>Genomic Encyclopedia of Type Strains, Phase III (KMG-III): the genomes of soil and plant-associated and newly described type strains.</title>
        <authorList>
            <person name="Whitman W."/>
        </authorList>
    </citation>
    <scope>NUCLEOTIDE SEQUENCE [LARGE SCALE GENOMIC DNA]</scope>
    <source>
        <strain evidence="1 2">CECT 7506</strain>
    </source>
</reference>
<dbReference type="AlphaFoldDB" id="A0A368VX62"/>
<comment type="caution">
    <text evidence="1">The sequence shown here is derived from an EMBL/GenBank/DDBJ whole genome shotgun (WGS) entry which is preliminary data.</text>
</comment>
<proteinExistence type="predicted"/>
<organism evidence="1 2">
    <name type="scientific">Paenibacillus prosopidis</name>
    <dbReference type="NCBI Taxonomy" id="630520"/>
    <lineage>
        <taxon>Bacteria</taxon>
        <taxon>Bacillati</taxon>
        <taxon>Bacillota</taxon>
        <taxon>Bacilli</taxon>
        <taxon>Bacillales</taxon>
        <taxon>Paenibacillaceae</taxon>
        <taxon>Paenibacillus</taxon>
    </lineage>
</organism>
<gene>
    <name evidence="1" type="ORF">DFP97_109141</name>
</gene>
<dbReference type="Proteomes" id="UP000252415">
    <property type="component" value="Unassembled WGS sequence"/>
</dbReference>
<sequence>MDTKELEEQLVQKLTEGEMQQVDTEEAARIRLPMKTEIRIPAHIDPVVEETKQYRKIAEEVDERYSRYDRLVEGDVPEGKKDS</sequence>
<dbReference type="OrthoDB" id="2666285at2"/>
<name>A0A368VX62_9BACL</name>
<evidence type="ECO:0000313" key="2">
    <source>
        <dbReference type="Proteomes" id="UP000252415"/>
    </source>
</evidence>
<accession>A0A368VX62</accession>